<gene>
    <name evidence="1" type="ORF">SAMN05444682_1015</name>
</gene>
<accession>A0A1I3CEP0</accession>
<dbReference type="Proteomes" id="UP000198670">
    <property type="component" value="Unassembled WGS sequence"/>
</dbReference>
<keyword evidence="2" id="KW-1185">Reference proteome</keyword>
<dbReference type="EMBL" id="FOQO01000001">
    <property type="protein sequence ID" value="SFH73008.1"/>
    <property type="molecule type" value="Genomic_DNA"/>
</dbReference>
<proteinExistence type="predicted"/>
<evidence type="ECO:0000313" key="1">
    <source>
        <dbReference type="EMBL" id="SFH73008.1"/>
    </source>
</evidence>
<name>A0A1I3CEP0_9SPHI</name>
<dbReference type="AlphaFoldDB" id="A0A1I3CEP0"/>
<evidence type="ECO:0000313" key="2">
    <source>
        <dbReference type="Proteomes" id="UP000198670"/>
    </source>
</evidence>
<organism evidence="1 2">
    <name type="scientific">Parapedobacter indicus</name>
    <dbReference type="NCBI Taxonomy" id="1477437"/>
    <lineage>
        <taxon>Bacteria</taxon>
        <taxon>Pseudomonadati</taxon>
        <taxon>Bacteroidota</taxon>
        <taxon>Sphingobacteriia</taxon>
        <taxon>Sphingobacteriales</taxon>
        <taxon>Sphingobacteriaceae</taxon>
        <taxon>Parapedobacter</taxon>
    </lineage>
</organism>
<sequence length="37" mass="4419">MDSIRIYETHENDEDKIYDEEMGCMPVDLNSSFFCLQ</sequence>
<reference evidence="1 2" key="1">
    <citation type="submission" date="2016-10" db="EMBL/GenBank/DDBJ databases">
        <authorList>
            <person name="de Groot N.N."/>
        </authorList>
    </citation>
    <scope>NUCLEOTIDE SEQUENCE [LARGE SCALE GENOMIC DNA]</scope>
    <source>
        <strain evidence="1 2">RK1</strain>
    </source>
</reference>
<protein>
    <submittedName>
        <fullName evidence="1">Uncharacterized protein</fullName>
    </submittedName>
</protein>